<accession>A0AAN5XKJ0</accession>
<evidence type="ECO:0000256" key="1">
    <source>
        <dbReference type="SAM" id="MobiDB-lite"/>
    </source>
</evidence>
<dbReference type="PROSITE" id="PS51257">
    <property type="entry name" value="PROKAR_LIPOPROTEIN"/>
    <property type="match status" value="1"/>
</dbReference>
<reference evidence="2 3" key="1">
    <citation type="submission" date="2019-10" db="EMBL/GenBank/DDBJ databases">
        <title>Bacillus from the desert of Cuatro Cinegas, Coahuila.</title>
        <authorList>
            <person name="Olmedo-Alvarez G."/>
            <person name="Saldana S."/>
            <person name="Barcelo D."/>
        </authorList>
    </citation>
    <scope>NUCLEOTIDE SEQUENCE [LARGE SCALE GENOMIC DNA]</scope>
    <source>
        <strain evidence="2 3">CH316_11T</strain>
    </source>
</reference>
<dbReference type="AlphaFoldDB" id="A0AAN5XKJ0"/>
<proteinExistence type="predicted"/>
<dbReference type="RefSeq" id="WP_151527338.1">
    <property type="nucleotide sequence ID" value="NZ_JAPJKO010000020.1"/>
</dbReference>
<dbReference type="EMBL" id="WBPI01000023">
    <property type="protein sequence ID" value="KAB2447109.1"/>
    <property type="molecule type" value="Genomic_DNA"/>
</dbReference>
<feature type="region of interest" description="Disordered" evidence="1">
    <location>
        <begin position="22"/>
        <end position="47"/>
    </location>
</feature>
<comment type="caution">
    <text evidence="2">The sequence shown here is derived from an EMBL/GenBank/DDBJ whole genome shotgun (WGS) entry which is preliminary data.</text>
</comment>
<evidence type="ECO:0000313" key="2">
    <source>
        <dbReference type="EMBL" id="KAB2447109.1"/>
    </source>
</evidence>
<protein>
    <recommendedName>
        <fullName evidence="4">Lipoprotein</fullName>
    </recommendedName>
</protein>
<gene>
    <name evidence="2" type="ORF">F8165_26510</name>
</gene>
<name>A0AAN5XKJ0_BACCE</name>
<evidence type="ECO:0000313" key="3">
    <source>
        <dbReference type="Proteomes" id="UP000461739"/>
    </source>
</evidence>
<feature type="region of interest" description="Disordered" evidence="1">
    <location>
        <begin position="169"/>
        <end position="234"/>
    </location>
</feature>
<sequence>MKKLLLIISVLGILTVGCENKTVEKEEKPSSSETTSSNTNDKKETLTDSEYRAKLDQSFNDIDPYTTAYLKSVNSGSIQMDNEDWRKEVITILRGFETVSNDMLSISASNKYSKLHSTMVEAMQGFSDASFIMKNALTAKDVNEFQKGHDLMQKSARKYTEIFPLLREIDGKQTTTPNIPNPTPKTTPVPKTEEPAVPKEQVPPSTYDPKKDSANYDKHGNYKPVDQLTPEEIKKEAEEFMTDYLNR</sequence>
<evidence type="ECO:0008006" key="4">
    <source>
        <dbReference type="Google" id="ProtNLM"/>
    </source>
</evidence>
<organism evidence="2 3">
    <name type="scientific">Bacillus cereus</name>
    <dbReference type="NCBI Taxonomy" id="1396"/>
    <lineage>
        <taxon>Bacteria</taxon>
        <taxon>Bacillati</taxon>
        <taxon>Bacillota</taxon>
        <taxon>Bacilli</taxon>
        <taxon>Bacillales</taxon>
        <taxon>Bacillaceae</taxon>
        <taxon>Bacillus</taxon>
        <taxon>Bacillus cereus group</taxon>
    </lineage>
</organism>
<feature type="compositionally biased region" description="Basic and acidic residues" evidence="1">
    <location>
        <begin position="208"/>
        <end position="220"/>
    </location>
</feature>
<dbReference type="Proteomes" id="UP000461739">
    <property type="component" value="Unassembled WGS sequence"/>
</dbReference>